<keyword evidence="3" id="KW-1185">Reference proteome</keyword>
<sequence length="57" mass="6077">MVGSRCLSRSYSVAEEPDSLTRPQLDSQQGLHMEASPQGAWGHGASWSQQGTVETGS</sequence>
<feature type="compositionally biased region" description="Polar residues" evidence="1">
    <location>
        <begin position="21"/>
        <end position="30"/>
    </location>
</feature>
<evidence type="ECO:0000313" key="2">
    <source>
        <dbReference type="EMBL" id="AWO96098.1"/>
    </source>
</evidence>
<name>A0A2U9AWU6_SCOMX</name>
<accession>A0A2U9AWU6</accession>
<dbReference type="EMBL" id="CP026243">
    <property type="protein sequence ID" value="AWO96098.1"/>
    <property type="molecule type" value="Genomic_DNA"/>
</dbReference>
<dbReference type="AlphaFoldDB" id="A0A2U9AWU6"/>
<protein>
    <submittedName>
        <fullName evidence="2">Uncharacterized protein</fullName>
    </submittedName>
</protein>
<evidence type="ECO:0000313" key="3">
    <source>
        <dbReference type="Proteomes" id="UP000246464"/>
    </source>
</evidence>
<feature type="compositionally biased region" description="Polar residues" evidence="1">
    <location>
        <begin position="46"/>
        <end position="57"/>
    </location>
</feature>
<organism evidence="2 3">
    <name type="scientific">Scophthalmus maximus</name>
    <name type="common">Turbot</name>
    <name type="synonym">Psetta maxima</name>
    <dbReference type="NCBI Taxonomy" id="52904"/>
    <lineage>
        <taxon>Eukaryota</taxon>
        <taxon>Metazoa</taxon>
        <taxon>Chordata</taxon>
        <taxon>Craniata</taxon>
        <taxon>Vertebrata</taxon>
        <taxon>Euteleostomi</taxon>
        <taxon>Actinopterygii</taxon>
        <taxon>Neopterygii</taxon>
        <taxon>Teleostei</taxon>
        <taxon>Neoteleostei</taxon>
        <taxon>Acanthomorphata</taxon>
        <taxon>Carangaria</taxon>
        <taxon>Pleuronectiformes</taxon>
        <taxon>Pleuronectoidei</taxon>
        <taxon>Scophthalmidae</taxon>
        <taxon>Scophthalmus</taxon>
    </lineage>
</organism>
<gene>
    <name evidence="2" type="ORF">SMAX5B_015983</name>
</gene>
<feature type="region of interest" description="Disordered" evidence="1">
    <location>
        <begin position="1"/>
        <end position="57"/>
    </location>
</feature>
<dbReference type="Proteomes" id="UP000246464">
    <property type="component" value="Chromosome 1"/>
</dbReference>
<proteinExistence type="predicted"/>
<reference evidence="2 3" key="1">
    <citation type="submission" date="2017-12" db="EMBL/GenBank/DDBJ databases">
        <title>Integrating genomic resources of turbot (Scophthalmus maximus) in depth evaluation of genetic and physical mapping variation across individuals.</title>
        <authorList>
            <person name="Martinez P."/>
        </authorList>
    </citation>
    <scope>NUCLEOTIDE SEQUENCE [LARGE SCALE GENOMIC DNA]</scope>
</reference>
<evidence type="ECO:0000256" key="1">
    <source>
        <dbReference type="SAM" id="MobiDB-lite"/>
    </source>
</evidence>